<evidence type="ECO:0000313" key="3">
    <source>
        <dbReference type="Proteomes" id="UP000258016"/>
    </source>
</evidence>
<dbReference type="EMBL" id="CP020083">
    <property type="protein sequence ID" value="ASR52907.1"/>
    <property type="molecule type" value="Genomic_DNA"/>
</dbReference>
<feature type="domain" description="DUF6265" evidence="1">
    <location>
        <begin position="29"/>
        <end position="128"/>
    </location>
</feature>
<evidence type="ECO:0000313" key="2">
    <source>
        <dbReference type="EMBL" id="ASR52907.1"/>
    </source>
</evidence>
<name>A0ABN5BC37_9SPHN</name>
<sequence length="153" mass="16925">MGLAGWIIAMALQAGALPSLPAPPSLPCWIEGRWVSEEAEGKWTEENWTACRAQTMLGTGRGGRADAVTSYEFMRIARNENGDLMFYGSPFGNPAAAFRAVRAGPAEVVFVNPNHTYPQRIRYWMEDGMLLAEASMIDGSKPQAWRYKRVAVK</sequence>
<organism evidence="2 3">
    <name type="scientific">Blastomonas fulva</name>
    <dbReference type="NCBI Taxonomy" id="1550728"/>
    <lineage>
        <taxon>Bacteria</taxon>
        <taxon>Pseudomonadati</taxon>
        <taxon>Pseudomonadota</taxon>
        <taxon>Alphaproteobacteria</taxon>
        <taxon>Sphingomonadales</taxon>
        <taxon>Sphingomonadaceae</taxon>
        <taxon>Blastomonas</taxon>
    </lineage>
</organism>
<dbReference type="GeneID" id="303487243"/>
<protein>
    <recommendedName>
        <fullName evidence="1">DUF6265 domain-containing protein</fullName>
    </recommendedName>
</protein>
<proteinExistence type="predicted"/>
<dbReference type="Proteomes" id="UP000258016">
    <property type="component" value="Chromosome"/>
</dbReference>
<dbReference type="InterPro" id="IPR046232">
    <property type="entry name" value="DUF6265"/>
</dbReference>
<gene>
    <name evidence="2" type="ORF">B5J99_16760</name>
</gene>
<accession>A0ABN5BC37</accession>
<reference evidence="2 3" key="1">
    <citation type="submission" date="2017-03" db="EMBL/GenBank/DDBJ databases">
        <title>Complete genome sequence of Blastomonas fulva degrading microcsystin LR.</title>
        <authorList>
            <person name="Lee H.-g."/>
            <person name="Jin L."/>
            <person name="oh H.-M."/>
        </authorList>
    </citation>
    <scope>NUCLEOTIDE SEQUENCE [LARGE SCALE GENOMIC DNA]</scope>
    <source>
        <strain evidence="2 3">T2</strain>
    </source>
</reference>
<dbReference type="RefSeq" id="WP_117353042.1">
    <property type="nucleotide sequence ID" value="NZ_CP020083.1"/>
</dbReference>
<keyword evidence="3" id="KW-1185">Reference proteome</keyword>
<evidence type="ECO:0000259" key="1">
    <source>
        <dbReference type="Pfam" id="PF19780"/>
    </source>
</evidence>
<dbReference type="Pfam" id="PF19780">
    <property type="entry name" value="DUF6265"/>
    <property type="match status" value="1"/>
</dbReference>